<evidence type="ECO:0000259" key="2">
    <source>
        <dbReference type="Pfam" id="PF13231"/>
    </source>
</evidence>
<feature type="transmembrane region" description="Helical" evidence="1">
    <location>
        <begin position="111"/>
        <end position="132"/>
    </location>
</feature>
<dbReference type="AlphaFoldDB" id="A0A0P7BD30"/>
<keyword evidence="1" id="KW-1133">Transmembrane helix</keyword>
<evidence type="ECO:0000313" key="4">
    <source>
        <dbReference type="Proteomes" id="UP000050454"/>
    </source>
</evidence>
<keyword evidence="4" id="KW-1185">Reference proteome</keyword>
<proteinExistence type="predicted"/>
<organism evidence="3 4">
    <name type="scientific">Jiulongibacter sediminis</name>
    <dbReference type="NCBI Taxonomy" id="1605367"/>
    <lineage>
        <taxon>Bacteria</taxon>
        <taxon>Pseudomonadati</taxon>
        <taxon>Bacteroidota</taxon>
        <taxon>Cytophagia</taxon>
        <taxon>Cytophagales</taxon>
        <taxon>Leadbetterellaceae</taxon>
        <taxon>Jiulongibacter</taxon>
    </lineage>
</organism>
<feature type="transmembrane region" description="Helical" evidence="1">
    <location>
        <begin position="440"/>
        <end position="461"/>
    </location>
</feature>
<feature type="transmembrane region" description="Helical" evidence="1">
    <location>
        <begin position="219"/>
        <end position="238"/>
    </location>
</feature>
<feature type="transmembrane region" description="Helical" evidence="1">
    <location>
        <begin position="467"/>
        <end position="489"/>
    </location>
</feature>
<feature type="transmembrane region" description="Helical" evidence="1">
    <location>
        <begin position="272"/>
        <end position="301"/>
    </location>
</feature>
<sequence>MAVLAILLYLIFFGLIHKNSLKISQNPEEYFMYCFLGFVVSIIPTGYLLSAFNLINRPVVWGLVLLLFVLLQNFAIKLKSEDGYRSIKDVFSEIRTGLSSFWSSCGRWEKGIFVVLSLFMLIVTIINILVLVMTYPNEWDSMTGHLVKCAYYLQNGHMGRVNGTTWSIDYYPNSLPTLQIFGYHLLGEKGFKLIHFLSYWVFVISTHGIARKLFQNTKGAIFAAFMAALLPSALIQAVTTETDIVQSAYLGMVVYFLLELKEQVNFKNILILALILGVWISHKVTFMLIGPAVFVIALYVLFSAKGLTKKLPLAFGLLVLSMAVYVAPNGYIGNLKVAEKPSLGALSAPPIMMKYHGIEGYSNRDKLRNFEFNVLRYSSDFLHLDGLRNTEWGEKLNNSFRAVPNKVFNKFGLERGEFWVVYPFEMMGNPQMQFYKERPFWGIISFALVLPVFVLILIAYFRKKVDLLPVLFVSAAAIHFFTLSFTAPYDPIKGRYFMNMAVWCLPLLAFLFEKKTKWKPYLLVCSVIIGITAVLTLSHRRLYPLVGENNIFEIDRTAQLTLSRPEFSDAYYKFEELVPEDAIVALGTQQEHEDYVYPLWGKDFERTLIPIHPFRSPVKPIPPEAQYLFYSEGVIPFKDGDIQLGKGDQTNDTPVPESKYFLRKL</sequence>
<feature type="transmembrane region" description="Helical" evidence="1">
    <location>
        <begin position="59"/>
        <end position="76"/>
    </location>
</feature>
<feature type="transmembrane region" description="Helical" evidence="1">
    <location>
        <begin position="30"/>
        <end position="52"/>
    </location>
</feature>
<evidence type="ECO:0000256" key="1">
    <source>
        <dbReference type="SAM" id="Phobius"/>
    </source>
</evidence>
<reference evidence="3 4" key="1">
    <citation type="submission" date="2015-07" db="EMBL/GenBank/DDBJ databases">
        <title>The draft genome sequence of Leadbetterella sp. JN14-9.</title>
        <authorList>
            <person name="Liu Y."/>
            <person name="Du J."/>
            <person name="Shao Z."/>
        </authorList>
    </citation>
    <scope>NUCLEOTIDE SEQUENCE [LARGE SCALE GENOMIC DNA]</scope>
    <source>
        <strain evidence="3 4">JN14-9</strain>
    </source>
</reference>
<keyword evidence="1" id="KW-0472">Membrane</keyword>
<dbReference type="EMBL" id="LGTQ01000006">
    <property type="protein sequence ID" value="KPM48567.1"/>
    <property type="molecule type" value="Genomic_DNA"/>
</dbReference>
<accession>A0A0P7BD30</accession>
<dbReference type="PATRIC" id="fig|1605367.3.peg.3001"/>
<name>A0A0P7BD30_9BACT</name>
<evidence type="ECO:0000313" key="3">
    <source>
        <dbReference type="EMBL" id="KPM48567.1"/>
    </source>
</evidence>
<dbReference type="Pfam" id="PF13231">
    <property type="entry name" value="PMT_2"/>
    <property type="match status" value="1"/>
</dbReference>
<feature type="transmembrane region" description="Helical" evidence="1">
    <location>
        <begin position="313"/>
        <end position="332"/>
    </location>
</feature>
<dbReference type="STRING" id="1605367.AFM12_08100"/>
<feature type="transmembrane region" description="Helical" evidence="1">
    <location>
        <begin position="518"/>
        <end position="537"/>
    </location>
</feature>
<dbReference type="Proteomes" id="UP000050454">
    <property type="component" value="Unassembled WGS sequence"/>
</dbReference>
<protein>
    <recommendedName>
        <fullName evidence="2">Glycosyltransferase RgtA/B/C/D-like domain-containing protein</fullName>
    </recommendedName>
</protein>
<gene>
    <name evidence="3" type="ORF">AFM12_08100</name>
</gene>
<comment type="caution">
    <text evidence="3">The sequence shown here is derived from an EMBL/GenBank/DDBJ whole genome shotgun (WGS) entry which is preliminary data.</text>
</comment>
<feature type="domain" description="Glycosyltransferase RgtA/B/C/D-like" evidence="2">
    <location>
        <begin position="188"/>
        <end position="324"/>
    </location>
</feature>
<keyword evidence="1" id="KW-0812">Transmembrane</keyword>
<feature type="transmembrane region" description="Helical" evidence="1">
    <location>
        <begin position="244"/>
        <end position="260"/>
    </location>
</feature>
<dbReference type="OrthoDB" id="904806at2"/>
<feature type="transmembrane region" description="Helical" evidence="1">
    <location>
        <begin position="496"/>
        <end position="512"/>
    </location>
</feature>
<dbReference type="InterPro" id="IPR038731">
    <property type="entry name" value="RgtA/B/C-like"/>
</dbReference>